<dbReference type="PROSITE" id="PS50106">
    <property type="entry name" value="PDZ"/>
    <property type="match status" value="1"/>
</dbReference>
<keyword evidence="3" id="KW-1185">Reference proteome</keyword>
<reference evidence="3" key="1">
    <citation type="submission" date="2019-03" db="EMBL/GenBank/DDBJ databases">
        <title>Aquabacterium pictum sp.nov., the first bacteriochlorophyll a-containing freshwater bacterium in the genus Aquabacterium of the class Betaproteobacteria.</title>
        <authorList>
            <person name="Hirose S."/>
            <person name="Tank M."/>
            <person name="Hara E."/>
            <person name="Tamaki H."/>
            <person name="Takaichi S."/>
            <person name="Haruta S."/>
            <person name="Hanada S."/>
        </authorList>
    </citation>
    <scope>NUCLEOTIDE SEQUENCE [LARGE SCALE GENOMIC DNA]</scope>
    <source>
        <strain evidence="3">W35</strain>
    </source>
</reference>
<dbReference type="InterPro" id="IPR036034">
    <property type="entry name" value="PDZ_sf"/>
</dbReference>
<dbReference type="Gene3D" id="2.30.42.10">
    <property type="match status" value="1"/>
</dbReference>
<dbReference type="RefSeq" id="WP_137732337.1">
    <property type="nucleotide sequence ID" value="NZ_BJCL01000003.1"/>
</dbReference>
<proteinExistence type="predicted"/>
<evidence type="ECO:0000313" key="2">
    <source>
        <dbReference type="EMBL" id="GCL62588.1"/>
    </source>
</evidence>
<dbReference type="SMART" id="SM00228">
    <property type="entry name" value="PDZ"/>
    <property type="match status" value="1"/>
</dbReference>
<sequence>MYRNRISIFTILLTAAVTALAGGKGYLGIDISVEGEGVFWNPTLKSVKVARVLAGSSADKAGITAGDTIVEIEGKSVVGAKANDLQPYMQREIGQTVKLLVKKPTGEVKPISVVAGPKLE</sequence>
<comment type="caution">
    <text evidence="2">The sequence shown here is derived from an EMBL/GenBank/DDBJ whole genome shotgun (WGS) entry which is preliminary data.</text>
</comment>
<accession>A0A480AUY9</accession>
<dbReference type="AlphaFoldDB" id="A0A480AUY9"/>
<dbReference type="OrthoDB" id="9155583at2"/>
<protein>
    <recommendedName>
        <fullName evidence="1">PDZ domain-containing protein</fullName>
    </recommendedName>
</protein>
<dbReference type="EMBL" id="BJCL01000003">
    <property type="protein sequence ID" value="GCL62588.1"/>
    <property type="molecule type" value="Genomic_DNA"/>
</dbReference>
<gene>
    <name evidence="2" type="ORF">AQPW35_16690</name>
</gene>
<feature type="domain" description="PDZ" evidence="1">
    <location>
        <begin position="16"/>
        <end position="105"/>
    </location>
</feature>
<dbReference type="SUPFAM" id="SSF50156">
    <property type="entry name" value="PDZ domain-like"/>
    <property type="match status" value="1"/>
</dbReference>
<evidence type="ECO:0000313" key="3">
    <source>
        <dbReference type="Proteomes" id="UP000301751"/>
    </source>
</evidence>
<dbReference type="Pfam" id="PF00595">
    <property type="entry name" value="PDZ"/>
    <property type="match status" value="1"/>
</dbReference>
<name>A0A480AUY9_9BURK</name>
<dbReference type="Proteomes" id="UP000301751">
    <property type="component" value="Unassembled WGS sequence"/>
</dbReference>
<dbReference type="InterPro" id="IPR001478">
    <property type="entry name" value="PDZ"/>
</dbReference>
<evidence type="ECO:0000259" key="1">
    <source>
        <dbReference type="PROSITE" id="PS50106"/>
    </source>
</evidence>
<organism evidence="2 3">
    <name type="scientific">Pseudaquabacterium pictum</name>
    <dbReference type="NCBI Taxonomy" id="2315236"/>
    <lineage>
        <taxon>Bacteria</taxon>
        <taxon>Pseudomonadati</taxon>
        <taxon>Pseudomonadota</taxon>
        <taxon>Betaproteobacteria</taxon>
        <taxon>Burkholderiales</taxon>
        <taxon>Sphaerotilaceae</taxon>
        <taxon>Pseudaquabacterium</taxon>
    </lineage>
</organism>